<dbReference type="PANTHER" id="PTHR18860">
    <property type="entry name" value="14-3-3 PROTEIN"/>
    <property type="match status" value="1"/>
</dbReference>
<evidence type="ECO:0000259" key="4">
    <source>
        <dbReference type="Pfam" id="PF00244"/>
    </source>
</evidence>
<comment type="similarity">
    <text evidence="1">Belongs to the 14-3-3 family.</text>
</comment>
<feature type="region of interest" description="Disordered" evidence="3">
    <location>
        <begin position="24"/>
        <end position="43"/>
    </location>
</feature>
<dbReference type="Proteomes" id="UP000785679">
    <property type="component" value="Unassembled WGS sequence"/>
</dbReference>
<sequence length="261" mass="30573">MLNIAKLILENRIIINTSLQRETITQRQAEEEEDDPKYEEDDDQFNATDRVLLQSAFTLYYNQLRDKADFYRSVEKAMTFSQMMERGSEIPQFKNKHTGKILELCTSIAKLAETYSKQQCTHLTRIFLNKLTADAKRFLISSTVNLVDHFDEADIEIQTEESLSFYEEAIRLADGEEQGFGALRKCNALRLQVYNNYAVFKREIQGKKQESLQVVRQTLKEAEGDLENEKNSVRFDESKRMIQLLRENIQAWESDEKDQEQ</sequence>
<organism evidence="5 6">
    <name type="scientific">Halteria grandinella</name>
    <dbReference type="NCBI Taxonomy" id="5974"/>
    <lineage>
        <taxon>Eukaryota</taxon>
        <taxon>Sar</taxon>
        <taxon>Alveolata</taxon>
        <taxon>Ciliophora</taxon>
        <taxon>Intramacronucleata</taxon>
        <taxon>Spirotrichea</taxon>
        <taxon>Stichotrichia</taxon>
        <taxon>Sporadotrichida</taxon>
        <taxon>Halteriidae</taxon>
        <taxon>Halteria</taxon>
    </lineage>
</organism>
<keyword evidence="2" id="KW-0175">Coiled coil</keyword>
<dbReference type="InterPro" id="IPR036815">
    <property type="entry name" value="14-3-3_dom_sf"/>
</dbReference>
<dbReference type="InterPro" id="IPR023410">
    <property type="entry name" value="14-3-3_domain"/>
</dbReference>
<evidence type="ECO:0000313" key="6">
    <source>
        <dbReference type="Proteomes" id="UP000785679"/>
    </source>
</evidence>
<gene>
    <name evidence="5" type="ORF">FGO68_gene16860</name>
</gene>
<dbReference type="Pfam" id="PF00244">
    <property type="entry name" value="14-3-3"/>
    <property type="match status" value="1"/>
</dbReference>
<dbReference type="InterPro" id="IPR000308">
    <property type="entry name" value="14-3-3"/>
</dbReference>
<dbReference type="AlphaFoldDB" id="A0A8J8NM34"/>
<dbReference type="EMBL" id="RRYP01012544">
    <property type="protein sequence ID" value="TNV77040.1"/>
    <property type="molecule type" value="Genomic_DNA"/>
</dbReference>
<keyword evidence="6" id="KW-1185">Reference proteome</keyword>
<comment type="caution">
    <text evidence="5">The sequence shown here is derived from an EMBL/GenBank/DDBJ whole genome shotgun (WGS) entry which is preliminary data.</text>
</comment>
<accession>A0A8J8NM34</accession>
<name>A0A8J8NM34_HALGN</name>
<feature type="domain" description="14-3-3" evidence="4">
    <location>
        <begin position="41"/>
        <end position="253"/>
    </location>
</feature>
<evidence type="ECO:0000256" key="1">
    <source>
        <dbReference type="ARBA" id="ARBA00006141"/>
    </source>
</evidence>
<protein>
    <recommendedName>
        <fullName evidence="4">14-3-3 domain-containing protein</fullName>
    </recommendedName>
</protein>
<evidence type="ECO:0000256" key="2">
    <source>
        <dbReference type="SAM" id="Coils"/>
    </source>
</evidence>
<dbReference type="SUPFAM" id="SSF48445">
    <property type="entry name" value="14-3-3 protein"/>
    <property type="match status" value="1"/>
</dbReference>
<evidence type="ECO:0000313" key="5">
    <source>
        <dbReference type="EMBL" id="TNV77040.1"/>
    </source>
</evidence>
<feature type="compositionally biased region" description="Acidic residues" evidence="3">
    <location>
        <begin position="30"/>
        <end position="43"/>
    </location>
</feature>
<evidence type="ECO:0000256" key="3">
    <source>
        <dbReference type="SAM" id="MobiDB-lite"/>
    </source>
</evidence>
<proteinExistence type="inferred from homology"/>
<feature type="coiled-coil region" evidence="2">
    <location>
        <begin position="212"/>
        <end position="255"/>
    </location>
</feature>
<dbReference type="Gene3D" id="1.20.190.20">
    <property type="entry name" value="14-3-3 domain"/>
    <property type="match status" value="1"/>
</dbReference>
<reference evidence="5" key="1">
    <citation type="submission" date="2019-06" db="EMBL/GenBank/DDBJ databases">
        <authorList>
            <person name="Zheng W."/>
        </authorList>
    </citation>
    <scope>NUCLEOTIDE SEQUENCE</scope>
    <source>
        <strain evidence="5">QDHG01</strain>
    </source>
</reference>